<comment type="caution">
    <text evidence="10">The sequence shown here is derived from an EMBL/GenBank/DDBJ whole genome shotgun (WGS) entry which is preliminary data.</text>
</comment>
<name>A0A8J5SS72_ZIZPA</name>
<dbReference type="InterPro" id="IPR033121">
    <property type="entry name" value="PEPTIDASE_A1"/>
</dbReference>
<keyword evidence="6" id="KW-1015">Disulfide bond</keyword>
<keyword evidence="2" id="KW-0645">Protease</keyword>
<dbReference type="PROSITE" id="PS51767">
    <property type="entry name" value="PEPTIDASE_A1"/>
    <property type="match status" value="1"/>
</dbReference>
<evidence type="ECO:0000256" key="4">
    <source>
        <dbReference type="ARBA" id="ARBA00022750"/>
    </source>
</evidence>
<comment type="similarity">
    <text evidence="1">Belongs to the peptidase A1 family.</text>
</comment>
<dbReference type="PANTHER" id="PTHR13683:SF904">
    <property type="entry name" value="PROTEIN ASPARTIC PROTEASE IN GUARD CELL 1-LIKE"/>
    <property type="match status" value="1"/>
</dbReference>
<dbReference type="OrthoDB" id="2747330at2759"/>
<dbReference type="EMBL" id="JAAALK010000283">
    <property type="protein sequence ID" value="KAG8072164.1"/>
    <property type="molecule type" value="Genomic_DNA"/>
</dbReference>
<keyword evidence="4" id="KW-0064">Aspartyl protease</keyword>
<dbReference type="Pfam" id="PF14541">
    <property type="entry name" value="TAXi_C"/>
    <property type="match status" value="1"/>
</dbReference>
<dbReference type="InterPro" id="IPR032799">
    <property type="entry name" value="TAXi_C"/>
</dbReference>
<dbReference type="FunFam" id="2.40.70.10:FF:000013">
    <property type="entry name" value="Aspartyl protease AED1"/>
    <property type="match status" value="1"/>
</dbReference>
<organism evidence="10 11">
    <name type="scientific">Zizania palustris</name>
    <name type="common">Northern wild rice</name>
    <dbReference type="NCBI Taxonomy" id="103762"/>
    <lineage>
        <taxon>Eukaryota</taxon>
        <taxon>Viridiplantae</taxon>
        <taxon>Streptophyta</taxon>
        <taxon>Embryophyta</taxon>
        <taxon>Tracheophyta</taxon>
        <taxon>Spermatophyta</taxon>
        <taxon>Magnoliopsida</taxon>
        <taxon>Liliopsida</taxon>
        <taxon>Poales</taxon>
        <taxon>Poaceae</taxon>
        <taxon>BOP clade</taxon>
        <taxon>Oryzoideae</taxon>
        <taxon>Oryzeae</taxon>
        <taxon>Zizaniinae</taxon>
        <taxon>Zizania</taxon>
    </lineage>
</organism>
<evidence type="ECO:0000256" key="7">
    <source>
        <dbReference type="PIRSR" id="PIRSR601461-1"/>
    </source>
</evidence>
<feature type="active site" evidence="7">
    <location>
        <position position="167"/>
    </location>
</feature>
<evidence type="ECO:0000256" key="6">
    <source>
        <dbReference type="ARBA" id="ARBA00023157"/>
    </source>
</evidence>
<dbReference type="FunFam" id="2.40.70.10:FF:000021">
    <property type="entry name" value="Aspartyl protease AED1"/>
    <property type="match status" value="1"/>
</dbReference>
<dbReference type="InterPro" id="IPR032861">
    <property type="entry name" value="TAXi_N"/>
</dbReference>
<feature type="chain" id="PRO_5035235247" description="Peptidase A1 domain-containing protein" evidence="8">
    <location>
        <begin position="34"/>
        <end position="482"/>
    </location>
</feature>
<evidence type="ECO:0000313" key="10">
    <source>
        <dbReference type="EMBL" id="KAG8072164.1"/>
    </source>
</evidence>
<dbReference type="Proteomes" id="UP000729402">
    <property type="component" value="Unassembled WGS sequence"/>
</dbReference>
<sequence>MTRRMVSPWARRAVLWSLLLCAGLGFLPSHGAAGEGRGYVTVSTASFVSSSTCVDDPPGGRAATRRNGTSAVLRLTHRHGPCGPAPASASALERPSLLDTLRADQRRAEYIQRRVSGAAAAQARGLQLGGSKSATFPANLGYSIGTLQYVVTVSLGTPAVAQTMEVDTGSDVSWVQCKPCPSPPCYGQKDPLFDPTRSSSYSAVPCSASACSQLALYSYGCSGGQCGYVVSYGDGSNTTGVYSSDTLTLTGSDALKGFLFGCGHAQQGLFSGIDGLLGLGRLGQSLVSQASASYGGVFSYCLPPTPNSVGYLTLGGPSSTSGFSTTPLLSASNGPTFYIVMLTSISVGGQQLAIDASVFSTGAVVDTGTVVTRLPPTAYGALRSAFRAAMAPYGYPAAASTGILDTCYDFSSYGTVTLPTVSLTFSGGATMNLGAAGIITGGCLAFAPTGGDSSASILGNVQQRSFELRFDGNTVGFMPGSC</sequence>
<feature type="active site" evidence="7">
    <location>
        <position position="366"/>
    </location>
</feature>
<evidence type="ECO:0000256" key="5">
    <source>
        <dbReference type="ARBA" id="ARBA00022801"/>
    </source>
</evidence>
<evidence type="ECO:0000313" key="11">
    <source>
        <dbReference type="Proteomes" id="UP000729402"/>
    </source>
</evidence>
<dbReference type="Pfam" id="PF14543">
    <property type="entry name" value="TAXi_N"/>
    <property type="match status" value="1"/>
</dbReference>
<reference evidence="10" key="2">
    <citation type="submission" date="2021-02" db="EMBL/GenBank/DDBJ databases">
        <authorList>
            <person name="Kimball J.A."/>
            <person name="Haas M.W."/>
            <person name="Macchietto M."/>
            <person name="Kono T."/>
            <person name="Duquette J."/>
            <person name="Shao M."/>
        </authorList>
    </citation>
    <scope>NUCLEOTIDE SEQUENCE</scope>
    <source>
        <tissue evidence="10">Fresh leaf tissue</tissue>
    </source>
</reference>
<keyword evidence="3 8" id="KW-0732">Signal</keyword>
<keyword evidence="11" id="KW-1185">Reference proteome</keyword>
<evidence type="ECO:0000256" key="2">
    <source>
        <dbReference type="ARBA" id="ARBA00022670"/>
    </source>
</evidence>
<keyword evidence="5" id="KW-0378">Hydrolase</keyword>
<evidence type="ECO:0000256" key="8">
    <source>
        <dbReference type="SAM" id="SignalP"/>
    </source>
</evidence>
<evidence type="ECO:0000256" key="3">
    <source>
        <dbReference type="ARBA" id="ARBA00022729"/>
    </source>
</evidence>
<reference evidence="10" key="1">
    <citation type="journal article" date="2021" name="bioRxiv">
        <title>Whole Genome Assembly and Annotation of Northern Wild Rice, Zizania palustris L., Supports a Whole Genome Duplication in the Zizania Genus.</title>
        <authorList>
            <person name="Haas M."/>
            <person name="Kono T."/>
            <person name="Macchietto M."/>
            <person name="Millas R."/>
            <person name="McGilp L."/>
            <person name="Shao M."/>
            <person name="Duquette J."/>
            <person name="Hirsch C.N."/>
            <person name="Kimball J."/>
        </authorList>
    </citation>
    <scope>NUCLEOTIDE SEQUENCE</scope>
    <source>
        <tissue evidence="10">Fresh leaf tissue</tissue>
    </source>
</reference>
<evidence type="ECO:0000256" key="1">
    <source>
        <dbReference type="ARBA" id="ARBA00007447"/>
    </source>
</evidence>
<proteinExistence type="inferred from homology"/>
<gene>
    <name evidence="10" type="ORF">GUJ93_ZPchr0006g43730</name>
</gene>
<feature type="domain" description="Peptidase A1" evidence="9">
    <location>
        <begin position="149"/>
        <end position="482"/>
    </location>
</feature>
<accession>A0A8J5SS72</accession>
<dbReference type="AlphaFoldDB" id="A0A8J5SS72"/>
<dbReference type="GO" id="GO:0006508">
    <property type="term" value="P:proteolysis"/>
    <property type="evidence" value="ECO:0007669"/>
    <property type="project" value="UniProtKB-KW"/>
</dbReference>
<dbReference type="InterPro" id="IPR001461">
    <property type="entry name" value="Aspartic_peptidase_A1"/>
</dbReference>
<evidence type="ECO:0000259" key="9">
    <source>
        <dbReference type="PROSITE" id="PS51767"/>
    </source>
</evidence>
<dbReference type="PANTHER" id="PTHR13683">
    <property type="entry name" value="ASPARTYL PROTEASES"/>
    <property type="match status" value="1"/>
</dbReference>
<feature type="signal peptide" evidence="8">
    <location>
        <begin position="1"/>
        <end position="33"/>
    </location>
</feature>
<protein>
    <recommendedName>
        <fullName evidence="9">Peptidase A1 domain-containing protein</fullName>
    </recommendedName>
</protein>
<dbReference type="GO" id="GO:0004190">
    <property type="term" value="F:aspartic-type endopeptidase activity"/>
    <property type="evidence" value="ECO:0007669"/>
    <property type="project" value="UniProtKB-KW"/>
</dbReference>